<organism evidence="2 3">
    <name type="scientific">Paraburkholderia humisilvae</name>
    <dbReference type="NCBI Taxonomy" id="627669"/>
    <lineage>
        <taxon>Bacteria</taxon>
        <taxon>Pseudomonadati</taxon>
        <taxon>Pseudomonadota</taxon>
        <taxon>Betaproteobacteria</taxon>
        <taxon>Burkholderiales</taxon>
        <taxon>Burkholderiaceae</taxon>
        <taxon>Paraburkholderia</taxon>
    </lineage>
</organism>
<dbReference type="PANTHER" id="PTHR21366">
    <property type="entry name" value="GLYOXALASE FAMILY PROTEIN"/>
    <property type="match status" value="1"/>
</dbReference>
<reference evidence="2 3" key="1">
    <citation type="submission" date="2020-04" db="EMBL/GenBank/DDBJ databases">
        <authorList>
            <person name="De Canck E."/>
        </authorList>
    </citation>
    <scope>NUCLEOTIDE SEQUENCE [LARGE SCALE GENOMIC DNA]</scope>
    <source>
        <strain evidence="2 3">LMG 29542</strain>
    </source>
</reference>
<gene>
    <name evidence="2" type="ORF">LMG29542_01728</name>
</gene>
<dbReference type="Pfam" id="PF00903">
    <property type="entry name" value="Glyoxalase"/>
    <property type="match status" value="1"/>
</dbReference>
<dbReference type="InterPro" id="IPR037523">
    <property type="entry name" value="VOC_core"/>
</dbReference>
<dbReference type="PROSITE" id="PS51819">
    <property type="entry name" value="VOC"/>
    <property type="match status" value="1"/>
</dbReference>
<dbReference type="SUPFAM" id="SSF54593">
    <property type="entry name" value="Glyoxalase/Bleomycin resistance protein/Dihydroxybiphenyl dioxygenase"/>
    <property type="match status" value="1"/>
</dbReference>
<dbReference type="EMBL" id="CADIKH010000007">
    <property type="protein sequence ID" value="CAB3752396.1"/>
    <property type="molecule type" value="Genomic_DNA"/>
</dbReference>
<evidence type="ECO:0000313" key="3">
    <source>
        <dbReference type="Proteomes" id="UP000494363"/>
    </source>
</evidence>
<dbReference type="PANTHER" id="PTHR21366:SF14">
    <property type="entry name" value="GLYOXALASE DOMAIN-CONTAINING PROTEIN 5"/>
    <property type="match status" value="1"/>
</dbReference>
<evidence type="ECO:0000313" key="2">
    <source>
        <dbReference type="EMBL" id="CAB3752396.1"/>
    </source>
</evidence>
<dbReference type="Proteomes" id="UP000494363">
    <property type="component" value="Unassembled WGS sequence"/>
</dbReference>
<proteinExistence type="predicted"/>
<feature type="domain" description="VOC" evidence="1">
    <location>
        <begin position="7"/>
        <end position="132"/>
    </location>
</feature>
<dbReference type="RefSeq" id="WP_175226057.1">
    <property type="nucleotide sequence ID" value="NZ_CADIKH010000007.1"/>
</dbReference>
<protein>
    <recommendedName>
        <fullName evidence="1">VOC domain-containing protein</fullName>
    </recommendedName>
</protein>
<sequence>MKFHIREIDHVVIRVADADAMTRFYCDALGCSVEKEQRDIGLIQLRAGRSLIDLLQIGAKIDRPDSGSPSAGRNMDHLCLRIEPFDEAALEAHLIERGARVGEKAVRYGADGFGRSLYLFDPEGNMVELKGPPEAARATSL</sequence>
<dbReference type="InterPro" id="IPR029068">
    <property type="entry name" value="Glyas_Bleomycin-R_OHBP_Dase"/>
</dbReference>
<keyword evidence="3" id="KW-1185">Reference proteome</keyword>
<dbReference type="InterPro" id="IPR050383">
    <property type="entry name" value="GlyoxalaseI/FosfomycinResist"/>
</dbReference>
<dbReference type="Gene3D" id="3.10.180.10">
    <property type="entry name" value="2,3-Dihydroxybiphenyl 1,2-Dioxygenase, domain 1"/>
    <property type="match status" value="1"/>
</dbReference>
<dbReference type="AlphaFoldDB" id="A0A6J5DHT0"/>
<evidence type="ECO:0000259" key="1">
    <source>
        <dbReference type="PROSITE" id="PS51819"/>
    </source>
</evidence>
<accession>A0A6J5DHT0</accession>
<dbReference type="InterPro" id="IPR004360">
    <property type="entry name" value="Glyas_Fos-R_dOase_dom"/>
</dbReference>
<name>A0A6J5DHT0_9BURK</name>